<keyword evidence="6" id="KW-1185">Reference proteome</keyword>
<keyword evidence="2" id="KW-0808">Transferase</keyword>
<evidence type="ECO:0000256" key="3">
    <source>
        <dbReference type="ARBA" id="ARBA00022777"/>
    </source>
</evidence>
<sequence>MSIRLEDLEGGEEIDHKDYEDQLEKLQHRLELIQAAYINQGRKAAIAVEGWDAAGKGGLIKRIVGPLDPRYTKVWSIAAPSPLELSHHYLWRFWQRLPAKREIALFDRSWYGRVLVERVDGLAEEAVWKRAYDEINAFEALLAADGTRIIKLFVHVTQEEQDKRLLERLQTPWKRWKTGLDDYHNRSQRVSYMAAYHDMFDRCSTEVAPWTVIDGTDKKTARIKGLEAIVAALSQDVDLRYPEVPEEVLRVAEEALGKDAVRSTGA</sequence>
<feature type="domain" description="Polyphosphate kinase-2-related" evidence="4">
    <location>
        <begin position="14"/>
        <end position="235"/>
    </location>
</feature>
<dbReference type="AlphaFoldDB" id="A0A841LA04"/>
<evidence type="ECO:0000259" key="4">
    <source>
        <dbReference type="Pfam" id="PF03976"/>
    </source>
</evidence>
<dbReference type="EMBL" id="JACIIV010000001">
    <property type="protein sequence ID" value="MBB6225982.1"/>
    <property type="molecule type" value="Genomic_DNA"/>
</dbReference>
<evidence type="ECO:0000256" key="2">
    <source>
        <dbReference type="ARBA" id="ARBA00022679"/>
    </source>
</evidence>
<name>A0A841LA04_9SPHN</name>
<comment type="caution">
    <text evidence="5">The sequence shown here is derived from an EMBL/GenBank/DDBJ whole genome shotgun (WGS) entry which is preliminary data.</text>
</comment>
<dbReference type="InterPro" id="IPR016898">
    <property type="entry name" value="Polyphosphate_phosphotransfera"/>
</dbReference>
<dbReference type="Gene3D" id="3.40.50.300">
    <property type="entry name" value="P-loop containing nucleotide triphosphate hydrolases"/>
    <property type="match status" value="1"/>
</dbReference>
<dbReference type="PANTHER" id="PTHR34383">
    <property type="entry name" value="POLYPHOSPHATE:AMP PHOSPHOTRANSFERASE-RELATED"/>
    <property type="match status" value="1"/>
</dbReference>
<reference evidence="5 6" key="1">
    <citation type="submission" date="2020-08" db="EMBL/GenBank/DDBJ databases">
        <title>Genomic Encyclopedia of Type Strains, Phase IV (KMG-IV): sequencing the most valuable type-strain genomes for metagenomic binning, comparative biology and taxonomic classification.</title>
        <authorList>
            <person name="Goeker M."/>
        </authorList>
    </citation>
    <scope>NUCLEOTIDE SEQUENCE [LARGE SCALE GENOMIC DNA]</scope>
    <source>
        <strain evidence="5 6">DSM 102189</strain>
    </source>
</reference>
<accession>A0A841LA04</accession>
<comment type="similarity">
    <text evidence="1">Belongs to the polyphosphate kinase 2 (PPK2) family. Class I subfamily.</text>
</comment>
<keyword evidence="3 5" id="KW-0418">Kinase</keyword>
<protein>
    <submittedName>
        <fullName evidence="5">Polyphosphate kinase 2 (PPK2 family)</fullName>
    </submittedName>
</protein>
<evidence type="ECO:0000256" key="1">
    <source>
        <dbReference type="ARBA" id="ARBA00009924"/>
    </source>
</evidence>
<dbReference type="RefSeq" id="WP_184193786.1">
    <property type="nucleotide sequence ID" value="NZ_BMOX01000103.1"/>
</dbReference>
<dbReference type="InterPro" id="IPR027417">
    <property type="entry name" value="P-loop_NTPase"/>
</dbReference>
<dbReference type="InterPro" id="IPR022488">
    <property type="entry name" value="PPK2-related"/>
</dbReference>
<dbReference type="GO" id="GO:0008976">
    <property type="term" value="F:polyphosphate kinase activity"/>
    <property type="evidence" value="ECO:0007669"/>
    <property type="project" value="InterPro"/>
</dbReference>
<proteinExistence type="inferred from homology"/>
<dbReference type="PANTHER" id="PTHR34383:SF3">
    <property type="entry name" value="POLYPHOSPHATE:AMP PHOSPHOTRANSFERASE"/>
    <property type="match status" value="1"/>
</dbReference>
<dbReference type="Pfam" id="PF03976">
    <property type="entry name" value="PPK2"/>
    <property type="match status" value="1"/>
</dbReference>
<dbReference type="SUPFAM" id="SSF52540">
    <property type="entry name" value="P-loop containing nucleoside triphosphate hydrolases"/>
    <property type="match status" value="1"/>
</dbReference>
<organism evidence="5 6">
    <name type="scientific">Polymorphobacter multimanifer</name>
    <dbReference type="NCBI Taxonomy" id="1070431"/>
    <lineage>
        <taxon>Bacteria</taxon>
        <taxon>Pseudomonadati</taxon>
        <taxon>Pseudomonadota</taxon>
        <taxon>Alphaproteobacteria</taxon>
        <taxon>Sphingomonadales</taxon>
        <taxon>Sphingosinicellaceae</taxon>
        <taxon>Polymorphobacter</taxon>
    </lineage>
</organism>
<gene>
    <name evidence="5" type="ORF">FHS79_000133</name>
</gene>
<evidence type="ECO:0000313" key="6">
    <source>
        <dbReference type="Proteomes" id="UP000538147"/>
    </source>
</evidence>
<evidence type="ECO:0000313" key="5">
    <source>
        <dbReference type="EMBL" id="MBB6225982.1"/>
    </source>
</evidence>
<dbReference type="PIRSF" id="PIRSF028756">
    <property type="entry name" value="PPK2_prd"/>
    <property type="match status" value="1"/>
</dbReference>
<dbReference type="Proteomes" id="UP000538147">
    <property type="component" value="Unassembled WGS sequence"/>
</dbReference>